<dbReference type="InterPro" id="IPR013087">
    <property type="entry name" value="Znf_C2H2_type"/>
</dbReference>
<accession>A0A8H6RUM4</accession>
<evidence type="ECO:0000256" key="1">
    <source>
        <dbReference type="SAM" id="MobiDB-lite"/>
    </source>
</evidence>
<feature type="compositionally biased region" description="Acidic residues" evidence="1">
    <location>
        <begin position="188"/>
        <end position="207"/>
    </location>
</feature>
<evidence type="ECO:0000313" key="4">
    <source>
        <dbReference type="Proteomes" id="UP000660729"/>
    </source>
</evidence>
<organism evidence="3 4">
    <name type="scientific">Pseudocercospora fuligena</name>
    <dbReference type="NCBI Taxonomy" id="685502"/>
    <lineage>
        <taxon>Eukaryota</taxon>
        <taxon>Fungi</taxon>
        <taxon>Dikarya</taxon>
        <taxon>Ascomycota</taxon>
        <taxon>Pezizomycotina</taxon>
        <taxon>Dothideomycetes</taxon>
        <taxon>Dothideomycetidae</taxon>
        <taxon>Mycosphaerellales</taxon>
        <taxon>Mycosphaerellaceae</taxon>
        <taxon>Pseudocercospora</taxon>
    </lineage>
</organism>
<name>A0A8H6RUM4_9PEZI</name>
<comment type="caution">
    <text evidence="3">The sequence shown here is derived from an EMBL/GenBank/DDBJ whole genome shotgun (WGS) entry which is preliminary data.</text>
</comment>
<dbReference type="OrthoDB" id="6077919at2759"/>
<reference evidence="3" key="1">
    <citation type="submission" date="2020-04" db="EMBL/GenBank/DDBJ databases">
        <title>Draft genome resource of the tomato pathogen Pseudocercospora fuligena.</title>
        <authorList>
            <person name="Zaccaron A."/>
        </authorList>
    </citation>
    <scope>NUCLEOTIDE SEQUENCE</scope>
    <source>
        <strain evidence="3">PF001</strain>
    </source>
</reference>
<sequence>MAPKKSFKNPNPGDGSIGSTLRTSVENFLSDLTFFMKGQVKTYQCPREKCSTTSIHPDKILEHVQKIHERKEYATILCPDGCSAPYATSAAMRRHRLRVHGNNHASCPVVGCQDNTVRERGYIFNHLRAAHSCQIPAAPKFPNRKWYVRAQKALENWAQAQGQTLDDDYQDMFLISTQRAAQDKVDESEQDDDVEDLDGGDDADDFESGPITNLQDFLRRLFDAPDQLKSADVAHLKGFSVNDPSLARFVTAMGAGPEPTKVAIKCLLLTSVIDWIETEEPDDCLSELFEADASIAENLSSGDPENEGHLWPYKSDGSTLYDVIYGLYIRGLFGDDKRAFVMRDYSNVVCMLGSEEEKEDAKTHKSALSSKVDMAITDEAEQLDFWHEVLMETLRCWLVDSETWRPTFFGHLEYEVGKKLKVAQE</sequence>
<feature type="region of interest" description="Disordered" evidence="1">
    <location>
        <begin position="180"/>
        <end position="208"/>
    </location>
</feature>
<dbReference type="SMART" id="SM00355">
    <property type="entry name" value="ZnF_C2H2"/>
    <property type="match status" value="3"/>
</dbReference>
<gene>
    <name evidence="3" type="ORF">HII31_00536</name>
</gene>
<keyword evidence="4" id="KW-1185">Reference proteome</keyword>
<dbReference type="PROSITE" id="PS00028">
    <property type="entry name" value="ZINC_FINGER_C2H2_1"/>
    <property type="match status" value="1"/>
</dbReference>
<dbReference type="EMBL" id="JABCIY010000003">
    <property type="protein sequence ID" value="KAF7198180.1"/>
    <property type="molecule type" value="Genomic_DNA"/>
</dbReference>
<evidence type="ECO:0000259" key="2">
    <source>
        <dbReference type="PROSITE" id="PS00028"/>
    </source>
</evidence>
<proteinExistence type="predicted"/>
<dbReference type="Proteomes" id="UP000660729">
    <property type="component" value="Unassembled WGS sequence"/>
</dbReference>
<dbReference type="AlphaFoldDB" id="A0A8H6RUM4"/>
<feature type="domain" description="C2H2-type" evidence="2">
    <location>
        <begin position="78"/>
        <end position="100"/>
    </location>
</feature>
<protein>
    <recommendedName>
        <fullName evidence="2">C2H2-type domain-containing protein</fullName>
    </recommendedName>
</protein>
<evidence type="ECO:0000313" key="3">
    <source>
        <dbReference type="EMBL" id="KAF7198180.1"/>
    </source>
</evidence>